<proteinExistence type="predicted"/>
<gene>
    <name evidence="1" type="ORF">ATZ35_11385</name>
</gene>
<organism evidence="1 2">
    <name type="scientific">Enterococcus rotai</name>
    <dbReference type="NCBI Taxonomy" id="118060"/>
    <lineage>
        <taxon>Bacteria</taxon>
        <taxon>Bacillati</taxon>
        <taxon>Bacillota</taxon>
        <taxon>Bacilli</taxon>
        <taxon>Lactobacillales</taxon>
        <taxon>Enterococcaceae</taxon>
        <taxon>Enterococcus</taxon>
    </lineage>
</organism>
<dbReference type="EMBL" id="CP013655">
    <property type="protein sequence ID" value="ALS37731.1"/>
    <property type="molecule type" value="Genomic_DNA"/>
</dbReference>
<dbReference type="STRING" id="118060.ATZ35_11385"/>
<evidence type="ECO:0000313" key="2">
    <source>
        <dbReference type="Proteomes" id="UP000067523"/>
    </source>
</evidence>
<dbReference type="AlphaFoldDB" id="A0A0U2MXX5"/>
<evidence type="ECO:0000313" key="1">
    <source>
        <dbReference type="EMBL" id="ALS37731.1"/>
    </source>
</evidence>
<dbReference type="RefSeq" id="WP_208927356.1">
    <property type="nucleotide sequence ID" value="NZ_CP013655.1"/>
</dbReference>
<reference evidence="2" key="1">
    <citation type="submission" date="2015-12" db="EMBL/GenBank/DDBJ databases">
        <authorList>
            <person name="Lauer A."/>
            <person name="Humrighouse B."/>
            <person name="Loparev V."/>
            <person name="Shewmaker P.L."/>
            <person name="Whitney A.M."/>
            <person name="McLaughlin R.W."/>
        </authorList>
    </citation>
    <scope>NUCLEOTIDE SEQUENCE [LARGE SCALE GENOMIC DNA]</scope>
    <source>
        <strain evidence="2">LMG 26678</strain>
    </source>
</reference>
<name>A0A0U2MXX5_9ENTE</name>
<protein>
    <submittedName>
        <fullName evidence="1">Uncharacterized protein</fullName>
    </submittedName>
</protein>
<accession>A0A0U2MXX5</accession>
<dbReference type="KEGG" id="erx:ATZ35_11385"/>
<sequence length="177" mass="20810">MFKCLICGFNKLEMEPYGKEYPSGEVCSCCGFQFGEDDDKGISHERWRESWIKKDCPFWYSPDCPENWDVEKQLKESGVVYKKSDVIKNSCPVCEFDGLFEPAYDEEYGYPSDDICPCCGFQFGLHDYPEKVKGIKKWRENWILGGCQWHFKPDKPAEWSPRPQLTNLVNQQYENHQ</sequence>
<keyword evidence="2" id="KW-1185">Reference proteome</keyword>
<dbReference type="Proteomes" id="UP000067523">
    <property type="component" value="Chromosome"/>
</dbReference>